<protein>
    <submittedName>
        <fullName evidence="10">Chemotaxis protein PomA</fullName>
    </submittedName>
</protein>
<feature type="transmembrane region" description="Helical" evidence="7">
    <location>
        <begin position="149"/>
        <end position="168"/>
    </location>
</feature>
<dbReference type="Pfam" id="PF20560">
    <property type="entry name" value="MotA_N"/>
    <property type="match status" value="1"/>
</dbReference>
<dbReference type="EMBL" id="MLJW01000047">
    <property type="protein sequence ID" value="OIR05950.1"/>
    <property type="molecule type" value="Genomic_DNA"/>
</dbReference>
<feature type="transmembrane region" description="Helical" evidence="7">
    <location>
        <begin position="180"/>
        <end position="201"/>
    </location>
</feature>
<proteinExistence type="predicted"/>
<organism evidence="10">
    <name type="scientific">mine drainage metagenome</name>
    <dbReference type="NCBI Taxonomy" id="410659"/>
    <lineage>
        <taxon>unclassified sequences</taxon>
        <taxon>metagenomes</taxon>
        <taxon>ecological metagenomes</taxon>
    </lineage>
</organism>
<feature type="domain" description="Motility protein A N-terminal" evidence="9">
    <location>
        <begin position="7"/>
        <end position="71"/>
    </location>
</feature>
<evidence type="ECO:0000259" key="8">
    <source>
        <dbReference type="Pfam" id="PF01618"/>
    </source>
</evidence>
<dbReference type="Pfam" id="PF01618">
    <property type="entry name" value="MotA_ExbB"/>
    <property type="match status" value="1"/>
</dbReference>
<keyword evidence="6 7" id="KW-0472">Membrane</keyword>
<accession>A0A1J5T172</accession>
<keyword evidence="4" id="KW-0283">Flagellar rotation</keyword>
<evidence type="ECO:0000256" key="5">
    <source>
        <dbReference type="ARBA" id="ARBA00022989"/>
    </source>
</evidence>
<evidence type="ECO:0000256" key="1">
    <source>
        <dbReference type="ARBA" id="ARBA00004651"/>
    </source>
</evidence>
<dbReference type="GO" id="GO:0071978">
    <property type="term" value="P:bacterial-type flagellum-dependent swarming motility"/>
    <property type="evidence" value="ECO:0007669"/>
    <property type="project" value="InterPro"/>
</dbReference>
<evidence type="ECO:0000256" key="2">
    <source>
        <dbReference type="ARBA" id="ARBA00022475"/>
    </source>
</evidence>
<dbReference type="InterPro" id="IPR002898">
    <property type="entry name" value="MotA_ExbB_proton_chnl"/>
</dbReference>
<dbReference type="InterPro" id="IPR046786">
    <property type="entry name" value="MotA_N"/>
</dbReference>
<feature type="domain" description="MotA/TolQ/ExbB proton channel" evidence="8">
    <location>
        <begin position="101"/>
        <end position="220"/>
    </location>
</feature>
<dbReference type="GO" id="GO:0005886">
    <property type="term" value="C:plasma membrane"/>
    <property type="evidence" value="ECO:0007669"/>
    <property type="project" value="UniProtKB-SubCell"/>
</dbReference>
<dbReference type="NCBIfam" id="NF006583">
    <property type="entry name" value="PRK09109.1"/>
    <property type="match status" value="1"/>
</dbReference>
<comment type="subcellular location">
    <subcellularLocation>
        <location evidence="1">Cell membrane</location>
        <topology evidence="1">Multi-pass membrane protein</topology>
    </subcellularLocation>
</comment>
<feature type="transmembrane region" description="Helical" evidence="7">
    <location>
        <begin position="29"/>
        <end position="49"/>
    </location>
</feature>
<reference evidence="10" key="1">
    <citation type="submission" date="2016-10" db="EMBL/GenBank/DDBJ databases">
        <title>Sequence of Gallionella enrichment culture.</title>
        <authorList>
            <person name="Poehlein A."/>
            <person name="Muehling M."/>
            <person name="Daniel R."/>
        </authorList>
    </citation>
    <scope>NUCLEOTIDE SEQUENCE</scope>
</reference>
<gene>
    <name evidence="10" type="primary">pomA_3</name>
    <name evidence="10" type="ORF">GALL_120790</name>
</gene>
<keyword evidence="5 7" id="KW-1133">Transmembrane helix</keyword>
<evidence type="ECO:0000313" key="10">
    <source>
        <dbReference type="EMBL" id="OIR05950.1"/>
    </source>
</evidence>
<evidence type="ECO:0000256" key="3">
    <source>
        <dbReference type="ARBA" id="ARBA00022692"/>
    </source>
</evidence>
<keyword evidence="3 7" id="KW-0812">Transmembrane</keyword>
<dbReference type="GO" id="GO:0006935">
    <property type="term" value="P:chemotaxis"/>
    <property type="evidence" value="ECO:0007669"/>
    <property type="project" value="InterPro"/>
</dbReference>
<dbReference type="AlphaFoldDB" id="A0A1J5T172"/>
<dbReference type="PANTHER" id="PTHR30433">
    <property type="entry name" value="CHEMOTAXIS PROTEIN MOTA"/>
    <property type="match status" value="1"/>
</dbReference>
<evidence type="ECO:0000256" key="7">
    <source>
        <dbReference type="SAM" id="Phobius"/>
    </source>
</evidence>
<sequence length="249" mass="26562">MDKLSLFGLVLAITGIVGGQLLEGGSINVLMQLAAFLIVFGGTIGAVMLQHPLDVFVSGIRMGGWVFVTPVIDTQKLAHQITTWGGIARKDGILALEAQLKNIEEPFVAKGLQMLVDGNSAEKIREVLDIDLQSYETLRWQSARVWESAAGYAPTIGIIGAVLGLVHVMQSLGEPAKLGAGIAVAFIATIYGVGSANLLFLPIAGKLKIIIAQQVNLREMLIDGLCMVANAENPRFIENKLKGYLPEAS</sequence>
<name>A0A1J5T172_9ZZZZ</name>
<evidence type="ECO:0000256" key="6">
    <source>
        <dbReference type="ARBA" id="ARBA00023136"/>
    </source>
</evidence>
<evidence type="ECO:0000259" key="9">
    <source>
        <dbReference type="Pfam" id="PF20560"/>
    </source>
</evidence>
<evidence type="ECO:0000256" key="4">
    <source>
        <dbReference type="ARBA" id="ARBA00022779"/>
    </source>
</evidence>
<dbReference type="InterPro" id="IPR047055">
    <property type="entry name" value="MotA-like"/>
</dbReference>
<keyword evidence="2" id="KW-1003">Cell membrane</keyword>
<comment type="caution">
    <text evidence="10">The sequence shown here is derived from an EMBL/GenBank/DDBJ whole genome shotgun (WGS) entry which is preliminary data.</text>
</comment>
<dbReference type="PANTHER" id="PTHR30433:SF3">
    <property type="entry name" value="MOTILITY PROTEIN A"/>
    <property type="match status" value="1"/>
</dbReference>